<dbReference type="InterPro" id="IPR007630">
    <property type="entry name" value="RNA_pol_sigma70_r4"/>
</dbReference>
<comment type="caution">
    <text evidence="2">The sequence shown here is derived from an EMBL/GenBank/DDBJ whole genome shotgun (WGS) entry which is preliminary data.</text>
</comment>
<protein>
    <submittedName>
        <fullName evidence="2">Sigma-70, region 4</fullName>
    </submittedName>
</protein>
<dbReference type="NCBIfam" id="TIGR02937">
    <property type="entry name" value="sigma70-ECF"/>
    <property type="match status" value="1"/>
</dbReference>
<dbReference type="InterPro" id="IPR013324">
    <property type="entry name" value="RNA_pol_sigma_r3/r4-like"/>
</dbReference>
<organism evidence="2">
    <name type="scientific">Veillonella atypica</name>
    <dbReference type="NCBI Taxonomy" id="39777"/>
    <lineage>
        <taxon>Bacteria</taxon>
        <taxon>Bacillati</taxon>
        <taxon>Bacillota</taxon>
        <taxon>Negativicutes</taxon>
        <taxon>Veillonellales</taxon>
        <taxon>Veillonellaceae</taxon>
        <taxon>Veillonella</taxon>
    </lineage>
</organism>
<evidence type="ECO:0000313" key="2">
    <source>
        <dbReference type="EMBL" id="KXA61779.1"/>
    </source>
</evidence>
<proteinExistence type="predicted"/>
<dbReference type="STRING" id="39777.B7L28_07175"/>
<dbReference type="PATRIC" id="fig|39777.7.peg.1826"/>
<dbReference type="GO" id="GO:0003700">
    <property type="term" value="F:DNA-binding transcription factor activity"/>
    <property type="evidence" value="ECO:0007669"/>
    <property type="project" value="InterPro"/>
</dbReference>
<gene>
    <name evidence="2" type="ORF">HMPREF3233_01863</name>
</gene>
<name>A0A133S0U0_9FIRM</name>
<dbReference type="EMBL" id="LRQT01000109">
    <property type="protein sequence ID" value="KXA61779.1"/>
    <property type="molecule type" value="Genomic_DNA"/>
</dbReference>
<feature type="domain" description="RNA polymerase sigma-70 region 4" evidence="1">
    <location>
        <begin position="172"/>
        <end position="221"/>
    </location>
</feature>
<dbReference type="InterPro" id="IPR014284">
    <property type="entry name" value="RNA_pol_sigma-70_dom"/>
</dbReference>
<dbReference type="RefSeq" id="WP_060807958.1">
    <property type="nucleotide sequence ID" value="NZ_KQ958132.1"/>
</dbReference>
<evidence type="ECO:0000313" key="3">
    <source>
        <dbReference type="Proteomes" id="UP000070226"/>
    </source>
</evidence>
<dbReference type="Proteomes" id="UP000070226">
    <property type="component" value="Unassembled WGS sequence"/>
</dbReference>
<dbReference type="Gene3D" id="1.20.140.160">
    <property type="match status" value="1"/>
</dbReference>
<reference evidence="2 3" key="1">
    <citation type="submission" date="2016-01" db="EMBL/GenBank/DDBJ databases">
        <authorList>
            <person name="Oliw E.H."/>
        </authorList>
    </citation>
    <scope>NUCLEOTIDE SEQUENCE [LARGE SCALE GENOMIC DNA]</scope>
    <source>
        <strain evidence="2 3">CMW7756B</strain>
    </source>
</reference>
<sequence>MTFYSAQDFEQYYVTNVTRFEQICDEALVEVCQTRVPICDVPSEPIDSTAAKMELCRRYRPLIVKYERLLVNRTVEDDVEAMLWLTFIESIYTYNLAGTVPFAGYVKSAIHFKHLNHYKRIKQQWNHEFHIPDTADGDEQLAMDQIPDTIDVANQTVHREERVEQHQLLRRALRLLKVDQQQLITDIYGRGCNLSDLARQQNCSRQSVQQRHKRILDVLREYMYRYVM</sequence>
<dbReference type="Pfam" id="PF04545">
    <property type="entry name" value="Sigma70_r4"/>
    <property type="match status" value="1"/>
</dbReference>
<evidence type="ECO:0000259" key="1">
    <source>
        <dbReference type="Pfam" id="PF04545"/>
    </source>
</evidence>
<dbReference type="SUPFAM" id="SSF88659">
    <property type="entry name" value="Sigma3 and sigma4 domains of RNA polymerase sigma factors"/>
    <property type="match status" value="1"/>
</dbReference>
<dbReference type="GO" id="GO:0006352">
    <property type="term" value="P:DNA-templated transcription initiation"/>
    <property type="evidence" value="ECO:0007669"/>
    <property type="project" value="InterPro"/>
</dbReference>
<accession>A0A133S0U0</accession>
<dbReference type="AlphaFoldDB" id="A0A133S0U0"/>